<protein>
    <submittedName>
        <fullName evidence="1">Uncharacterized protein</fullName>
    </submittedName>
</protein>
<reference evidence="1 2" key="1">
    <citation type="journal article" date="2018" name="BMC Genomics">
        <title>Comparative genome analyses reveal sequence features reflecting distinct modes of host-adaptation between dicot and monocot powdery mildew.</title>
        <authorList>
            <person name="Wu Y."/>
            <person name="Ma X."/>
            <person name="Pan Z."/>
            <person name="Kale S.D."/>
            <person name="Song Y."/>
            <person name="King H."/>
            <person name="Zhang Q."/>
            <person name="Presley C."/>
            <person name="Deng X."/>
            <person name="Wei C.I."/>
            <person name="Xiao S."/>
        </authorList>
    </citation>
    <scope>NUCLEOTIDE SEQUENCE [LARGE SCALE GENOMIC DNA]</scope>
    <source>
        <strain evidence="1">UMSG2</strain>
    </source>
</reference>
<keyword evidence="2" id="KW-1185">Reference proteome</keyword>
<organism evidence="1 2">
    <name type="scientific">Erysiphe neolycopersici</name>
    <dbReference type="NCBI Taxonomy" id="212602"/>
    <lineage>
        <taxon>Eukaryota</taxon>
        <taxon>Fungi</taxon>
        <taxon>Dikarya</taxon>
        <taxon>Ascomycota</taxon>
        <taxon>Pezizomycotina</taxon>
        <taxon>Leotiomycetes</taxon>
        <taxon>Erysiphales</taxon>
        <taxon>Erysiphaceae</taxon>
        <taxon>Erysiphe</taxon>
    </lineage>
</organism>
<dbReference type="Proteomes" id="UP000286134">
    <property type="component" value="Unassembled WGS sequence"/>
</dbReference>
<proteinExistence type="predicted"/>
<evidence type="ECO:0000313" key="2">
    <source>
        <dbReference type="Proteomes" id="UP000286134"/>
    </source>
</evidence>
<gene>
    <name evidence="1" type="ORF">OnM2_069047</name>
</gene>
<dbReference type="EMBL" id="MCFK01006924">
    <property type="protein sequence ID" value="RKF58189.1"/>
    <property type="molecule type" value="Genomic_DNA"/>
</dbReference>
<sequence length="66" mass="7795">MKLGECSIEHMIKAVERNNPEGPSNIVHRQGRQNFLHNTWKEDLDDIPGMRRRVRMSAINLYFRST</sequence>
<comment type="caution">
    <text evidence="1">The sequence shown here is derived from an EMBL/GenBank/DDBJ whole genome shotgun (WGS) entry which is preliminary data.</text>
</comment>
<accession>A0A420HLB5</accession>
<evidence type="ECO:0000313" key="1">
    <source>
        <dbReference type="EMBL" id="RKF58189.1"/>
    </source>
</evidence>
<dbReference type="AlphaFoldDB" id="A0A420HLB5"/>
<name>A0A420HLB5_9PEZI</name>